<evidence type="ECO:0000313" key="3">
    <source>
        <dbReference type="Proteomes" id="UP001054821"/>
    </source>
</evidence>
<name>A0AAD4W8J5_PRUDU</name>
<dbReference type="EMBL" id="JAJFAZ020000003">
    <property type="protein sequence ID" value="KAI5337546.1"/>
    <property type="molecule type" value="Genomic_DNA"/>
</dbReference>
<evidence type="ECO:0000256" key="1">
    <source>
        <dbReference type="SAM" id="MobiDB-lite"/>
    </source>
</evidence>
<protein>
    <submittedName>
        <fullName evidence="2">Uncharacterized protein</fullName>
    </submittedName>
</protein>
<comment type="caution">
    <text evidence="2">The sequence shown here is derived from an EMBL/GenBank/DDBJ whole genome shotgun (WGS) entry which is preliminary data.</text>
</comment>
<dbReference type="AlphaFoldDB" id="A0AAD4W8J5"/>
<gene>
    <name evidence="2" type="ORF">L3X38_016817</name>
</gene>
<evidence type="ECO:0000313" key="2">
    <source>
        <dbReference type="EMBL" id="KAI5337546.1"/>
    </source>
</evidence>
<keyword evidence="3" id="KW-1185">Reference proteome</keyword>
<dbReference type="Proteomes" id="UP001054821">
    <property type="component" value="Chromosome 3"/>
</dbReference>
<accession>A0AAD4W8J5</accession>
<proteinExistence type="predicted"/>
<sequence length="85" mass="9127">MEFDTVISNPFRPKNTPTLARPSEECIKSHGETLTVKNLHNGSEIPKANHFNHSSLRAAEAAAALSPFTGGTHQASAEDSQNSLL</sequence>
<reference evidence="2 3" key="1">
    <citation type="journal article" date="2022" name="G3 (Bethesda)">
        <title>Whole-genome sequence and methylome profiling of the almond [Prunus dulcis (Mill.) D.A. Webb] cultivar 'Nonpareil'.</title>
        <authorList>
            <person name="D'Amico-Willman K.M."/>
            <person name="Ouma W.Z."/>
            <person name="Meulia T."/>
            <person name="Sideli G.M."/>
            <person name="Gradziel T.M."/>
            <person name="Fresnedo-Ramirez J."/>
        </authorList>
    </citation>
    <scope>NUCLEOTIDE SEQUENCE [LARGE SCALE GENOMIC DNA]</scope>
    <source>
        <strain evidence="2">Clone GOH B32 T37-40</strain>
    </source>
</reference>
<organism evidence="2 3">
    <name type="scientific">Prunus dulcis</name>
    <name type="common">Almond</name>
    <name type="synonym">Amygdalus dulcis</name>
    <dbReference type="NCBI Taxonomy" id="3755"/>
    <lineage>
        <taxon>Eukaryota</taxon>
        <taxon>Viridiplantae</taxon>
        <taxon>Streptophyta</taxon>
        <taxon>Embryophyta</taxon>
        <taxon>Tracheophyta</taxon>
        <taxon>Spermatophyta</taxon>
        <taxon>Magnoliopsida</taxon>
        <taxon>eudicotyledons</taxon>
        <taxon>Gunneridae</taxon>
        <taxon>Pentapetalae</taxon>
        <taxon>rosids</taxon>
        <taxon>fabids</taxon>
        <taxon>Rosales</taxon>
        <taxon>Rosaceae</taxon>
        <taxon>Amygdaloideae</taxon>
        <taxon>Amygdaleae</taxon>
        <taxon>Prunus</taxon>
    </lineage>
</organism>
<feature type="region of interest" description="Disordered" evidence="1">
    <location>
        <begin position="1"/>
        <end position="21"/>
    </location>
</feature>